<dbReference type="Gene3D" id="1.10.10.10">
    <property type="entry name" value="Winged helix-like DNA-binding domain superfamily/Winged helix DNA-binding domain"/>
    <property type="match status" value="1"/>
</dbReference>
<sequence length="238" mass="27964">MHKIVIIEDEQGIRNMVEEYLKQQFYHVFACEDGLSGLKAILEIDPDLIILDIMLPELNGLEVCKEVRKYDKYYPIIMLTAKSQKYDIIVGLEIGADDYIVKPFSLEELEARIRAMLRRHTKLQSKHTENDTALVRQKEQIIKEPFLLDLAKHELYKNNISIRLTPTEFQLFMLMFKNPGRVYTRLQLLDLALGEEYQGYERSIDTHIRNLRQKIEDDSAEPKFIVTVHGIGYKYNEN</sequence>
<evidence type="ECO:0000256" key="4">
    <source>
        <dbReference type="ARBA" id="ARBA00023125"/>
    </source>
</evidence>
<evidence type="ECO:0000313" key="10">
    <source>
        <dbReference type="EMBL" id="OEF96534.1"/>
    </source>
</evidence>
<evidence type="ECO:0000256" key="3">
    <source>
        <dbReference type="ARBA" id="ARBA00023015"/>
    </source>
</evidence>
<dbReference type="GO" id="GO:0000156">
    <property type="term" value="F:phosphorelay response regulator activity"/>
    <property type="evidence" value="ECO:0007669"/>
    <property type="project" value="TreeGrafter"/>
</dbReference>
<evidence type="ECO:0000256" key="7">
    <source>
        <dbReference type="PROSITE-ProRule" id="PRU01091"/>
    </source>
</evidence>
<dbReference type="InterPro" id="IPR016032">
    <property type="entry name" value="Sig_transdc_resp-reg_C-effctor"/>
</dbReference>
<evidence type="ECO:0000256" key="6">
    <source>
        <dbReference type="PROSITE-ProRule" id="PRU00169"/>
    </source>
</evidence>
<keyword evidence="1 6" id="KW-0597">Phosphoprotein</keyword>
<reference evidence="10 11" key="1">
    <citation type="submission" date="2016-09" db="EMBL/GenBank/DDBJ databases">
        <title>Draft genome sequence for the type strain of Desulfuribacillus alkaliarsenatis AHT28, an obligately anaerobic, sulfidogenic bacterium isolated from Russian soda lake sediments.</title>
        <authorList>
            <person name="Abin C.A."/>
            <person name="Hollibaugh J.T."/>
        </authorList>
    </citation>
    <scope>NUCLEOTIDE SEQUENCE [LARGE SCALE GENOMIC DNA]</scope>
    <source>
        <strain evidence="10 11">AHT28</strain>
    </source>
</reference>
<dbReference type="CDD" id="cd17574">
    <property type="entry name" value="REC_OmpR"/>
    <property type="match status" value="1"/>
</dbReference>
<evidence type="ECO:0000256" key="1">
    <source>
        <dbReference type="ARBA" id="ARBA00022553"/>
    </source>
</evidence>
<evidence type="ECO:0008006" key="12">
    <source>
        <dbReference type="Google" id="ProtNLM"/>
    </source>
</evidence>
<evidence type="ECO:0000313" key="11">
    <source>
        <dbReference type="Proteomes" id="UP000094296"/>
    </source>
</evidence>
<feature type="domain" description="Response regulatory" evidence="8">
    <location>
        <begin position="3"/>
        <end position="117"/>
    </location>
</feature>
<dbReference type="InterPro" id="IPR039420">
    <property type="entry name" value="WalR-like"/>
</dbReference>
<evidence type="ECO:0000259" key="9">
    <source>
        <dbReference type="PROSITE" id="PS51755"/>
    </source>
</evidence>
<organism evidence="10 11">
    <name type="scientific">Desulfuribacillus alkaliarsenatis</name>
    <dbReference type="NCBI Taxonomy" id="766136"/>
    <lineage>
        <taxon>Bacteria</taxon>
        <taxon>Bacillati</taxon>
        <taxon>Bacillota</taxon>
        <taxon>Desulfuribacillia</taxon>
        <taxon>Desulfuribacillales</taxon>
        <taxon>Desulfuribacillaceae</taxon>
        <taxon>Desulfuribacillus</taxon>
    </lineage>
</organism>
<feature type="modified residue" description="4-aspartylphosphate" evidence="6">
    <location>
        <position position="52"/>
    </location>
</feature>
<dbReference type="Pfam" id="PF00486">
    <property type="entry name" value="Trans_reg_C"/>
    <property type="match status" value="1"/>
</dbReference>
<dbReference type="AlphaFoldDB" id="A0A1E5G135"/>
<dbReference type="PANTHER" id="PTHR48111:SF1">
    <property type="entry name" value="TWO-COMPONENT RESPONSE REGULATOR ORR33"/>
    <property type="match status" value="1"/>
</dbReference>
<dbReference type="RefSeq" id="WP_069643543.1">
    <property type="nucleotide sequence ID" value="NZ_MIJE01000031.1"/>
</dbReference>
<keyword evidence="3" id="KW-0805">Transcription regulation</keyword>
<dbReference type="CDD" id="cd00383">
    <property type="entry name" value="trans_reg_C"/>
    <property type="match status" value="1"/>
</dbReference>
<dbReference type="GO" id="GO:0005829">
    <property type="term" value="C:cytosol"/>
    <property type="evidence" value="ECO:0007669"/>
    <property type="project" value="TreeGrafter"/>
</dbReference>
<dbReference type="SUPFAM" id="SSF46894">
    <property type="entry name" value="C-terminal effector domain of the bipartite response regulators"/>
    <property type="match status" value="1"/>
</dbReference>
<dbReference type="PROSITE" id="PS51755">
    <property type="entry name" value="OMPR_PHOB"/>
    <property type="match status" value="1"/>
</dbReference>
<proteinExistence type="predicted"/>
<protein>
    <recommendedName>
        <fullName evidence="12">DNA-binding response regulator</fullName>
    </recommendedName>
</protein>
<dbReference type="Pfam" id="PF00072">
    <property type="entry name" value="Response_reg"/>
    <property type="match status" value="1"/>
</dbReference>
<evidence type="ECO:0000259" key="8">
    <source>
        <dbReference type="PROSITE" id="PS50110"/>
    </source>
</evidence>
<dbReference type="Gene3D" id="6.10.250.690">
    <property type="match status" value="1"/>
</dbReference>
<dbReference type="STRING" id="766136.BHF68_07735"/>
<keyword evidence="5" id="KW-0804">Transcription</keyword>
<keyword evidence="4 7" id="KW-0238">DNA-binding</keyword>
<dbReference type="InterPro" id="IPR001789">
    <property type="entry name" value="Sig_transdc_resp-reg_receiver"/>
</dbReference>
<dbReference type="FunFam" id="3.40.50.2300:FF:000001">
    <property type="entry name" value="DNA-binding response regulator PhoB"/>
    <property type="match status" value="1"/>
</dbReference>
<dbReference type="OrthoDB" id="9802426at2"/>
<feature type="DNA-binding region" description="OmpR/PhoB-type" evidence="7">
    <location>
        <begin position="138"/>
        <end position="237"/>
    </location>
</feature>
<dbReference type="SMART" id="SM00862">
    <property type="entry name" value="Trans_reg_C"/>
    <property type="match status" value="1"/>
</dbReference>
<feature type="domain" description="OmpR/PhoB-type" evidence="9">
    <location>
        <begin position="138"/>
        <end position="237"/>
    </location>
</feature>
<dbReference type="Proteomes" id="UP000094296">
    <property type="component" value="Unassembled WGS sequence"/>
</dbReference>
<gene>
    <name evidence="10" type="ORF">BHF68_07735</name>
</gene>
<dbReference type="GO" id="GO:0032993">
    <property type="term" value="C:protein-DNA complex"/>
    <property type="evidence" value="ECO:0007669"/>
    <property type="project" value="TreeGrafter"/>
</dbReference>
<accession>A0A1E5G135</accession>
<dbReference type="EMBL" id="MIJE01000031">
    <property type="protein sequence ID" value="OEF96534.1"/>
    <property type="molecule type" value="Genomic_DNA"/>
</dbReference>
<evidence type="ECO:0000256" key="2">
    <source>
        <dbReference type="ARBA" id="ARBA00023012"/>
    </source>
</evidence>
<evidence type="ECO:0000256" key="5">
    <source>
        <dbReference type="ARBA" id="ARBA00023163"/>
    </source>
</evidence>
<dbReference type="InterPro" id="IPR036388">
    <property type="entry name" value="WH-like_DNA-bd_sf"/>
</dbReference>
<dbReference type="InterPro" id="IPR011006">
    <property type="entry name" value="CheY-like_superfamily"/>
</dbReference>
<dbReference type="InterPro" id="IPR001867">
    <property type="entry name" value="OmpR/PhoB-type_DNA-bd"/>
</dbReference>
<comment type="caution">
    <text evidence="10">The sequence shown here is derived from an EMBL/GenBank/DDBJ whole genome shotgun (WGS) entry which is preliminary data.</text>
</comment>
<dbReference type="SMART" id="SM00448">
    <property type="entry name" value="REC"/>
    <property type="match status" value="1"/>
</dbReference>
<dbReference type="SUPFAM" id="SSF52172">
    <property type="entry name" value="CheY-like"/>
    <property type="match status" value="1"/>
</dbReference>
<dbReference type="Gene3D" id="3.40.50.2300">
    <property type="match status" value="1"/>
</dbReference>
<dbReference type="PANTHER" id="PTHR48111">
    <property type="entry name" value="REGULATOR OF RPOS"/>
    <property type="match status" value="1"/>
</dbReference>
<name>A0A1E5G135_9FIRM</name>
<keyword evidence="2" id="KW-0902">Two-component regulatory system</keyword>
<keyword evidence="11" id="KW-1185">Reference proteome</keyword>
<dbReference type="GO" id="GO:0006355">
    <property type="term" value="P:regulation of DNA-templated transcription"/>
    <property type="evidence" value="ECO:0007669"/>
    <property type="project" value="InterPro"/>
</dbReference>
<dbReference type="GO" id="GO:0000976">
    <property type="term" value="F:transcription cis-regulatory region binding"/>
    <property type="evidence" value="ECO:0007669"/>
    <property type="project" value="TreeGrafter"/>
</dbReference>
<dbReference type="PROSITE" id="PS50110">
    <property type="entry name" value="RESPONSE_REGULATORY"/>
    <property type="match status" value="1"/>
</dbReference>